<dbReference type="Pfam" id="PF09972">
    <property type="entry name" value="DUF2207"/>
    <property type="match status" value="1"/>
</dbReference>
<gene>
    <name evidence="5" type="ORF">OKJ99_30810</name>
</gene>
<dbReference type="RefSeq" id="WP_326021217.1">
    <property type="nucleotide sequence ID" value="NZ_JAOZYC010000152.1"/>
</dbReference>
<feature type="transmembrane region" description="Helical" evidence="2">
    <location>
        <begin position="443"/>
        <end position="465"/>
    </location>
</feature>
<organism evidence="5 6">
    <name type="scientific">Streptomyces endophyticus</name>
    <dbReference type="NCBI Taxonomy" id="714166"/>
    <lineage>
        <taxon>Bacteria</taxon>
        <taxon>Bacillati</taxon>
        <taxon>Actinomycetota</taxon>
        <taxon>Actinomycetes</taxon>
        <taxon>Kitasatosporales</taxon>
        <taxon>Streptomycetaceae</taxon>
        <taxon>Streptomyces</taxon>
    </lineage>
</organism>
<feature type="region of interest" description="Disordered" evidence="1">
    <location>
        <begin position="553"/>
        <end position="595"/>
    </location>
</feature>
<dbReference type="Proteomes" id="UP001354931">
    <property type="component" value="Unassembled WGS sequence"/>
</dbReference>
<keyword evidence="6" id="KW-1185">Reference proteome</keyword>
<dbReference type="Pfam" id="PF20990">
    <property type="entry name" value="DUF2207_C"/>
    <property type="match status" value="1"/>
</dbReference>
<evidence type="ECO:0000256" key="2">
    <source>
        <dbReference type="SAM" id="Phobius"/>
    </source>
</evidence>
<feature type="transmembrane region" description="Helical" evidence="2">
    <location>
        <begin position="246"/>
        <end position="267"/>
    </location>
</feature>
<evidence type="ECO:0000313" key="5">
    <source>
        <dbReference type="EMBL" id="MEB8341894.1"/>
    </source>
</evidence>
<comment type="caution">
    <text evidence="5">The sequence shown here is derived from an EMBL/GenBank/DDBJ whole genome shotgun (WGS) entry which is preliminary data.</text>
</comment>
<accession>A0ABU6FD47</accession>
<feature type="compositionally biased region" description="Low complexity" evidence="1">
    <location>
        <begin position="553"/>
        <end position="564"/>
    </location>
</feature>
<evidence type="ECO:0000259" key="3">
    <source>
        <dbReference type="Pfam" id="PF09972"/>
    </source>
</evidence>
<evidence type="ECO:0000256" key="1">
    <source>
        <dbReference type="SAM" id="MobiDB-lite"/>
    </source>
</evidence>
<reference evidence="5 6" key="1">
    <citation type="submission" date="2022-10" db="EMBL/GenBank/DDBJ databases">
        <authorList>
            <person name="Xie J."/>
            <person name="Shen N."/>
        </authorList>
    </citation>
    <scope>NUCLEOTIDE SEQUENCE [LARGE SCALE GENOMIC DNA]</scope>
    <source>
        <strain evidence="5 6">YIM65594</strain>
    </source>
</reference>
<dbReference type="InterPro" id="IPR018702">
    <property type="entry name" value="DUF2207"/>
</dbReference>
<dbReference type="EMBL" id="JAOZYC010000152">
    <property type="protein sequence ID" value="MEB8341894.1"/>
    <property type="molecule type" value="Genomic_DNA"/>
</dbReference>
<feature type="compositionally biased region" description="Gly residues" evidence="1">
    <location>
        <begin position="565"/>
        <end position="595"/>
    </location>
</feature>
<feature type="region of interest" description="Disordered" evidence="1">
    <location>
        <begin position="273"/>
        <end position="306"/>
    </location>
</feature>
<evidence type="ECO:0000259" key="4">
    <source>
        <dbReference type="Pfam" id="PF20990"/>
    </source>
</evidence>
<keyword evidence="2" id="KW-0472">Membrane</keyword>
<keyword evidence="2" id="KW-0812">Transmembrane</keyword>
<sequence length="595" mass="61379">MTAGRPIRRRRRLDTLLLLGAVVLTGLVALVTAAIGKPAERVDSLWANAVVRADGGLRVTETIDYDFADGDRHGIYRQIPGTRSGTATALNVSMDGRPVPVDIERKPDSAGYTIGDPDHTVTGRHRYRLAYTLPGVMAGDGLDWNAVGTGWDVPIAHAEAHITAPRALPHPRCVSGDQGSEDPCAEAGSPAPGRIDVSADGLAAGQAMTVYTDQGAPLASAAPAALPRPPAAFMSAPEGTEGASPVAIWAAATGTALVTALLATLVIRRAGRERVRTPQGTRRRDRQRLADESPPSPTPPEGLTPAQAGVLLAGRARRRHRTAALLHAAATGHLILRGQPKTPRLSRPDQAPDAPTDPMTARALDKIFAHGRTVRLGTYHENFAVGWRQLGRDLHEWHRSGGKGLWEPGGQGRWLASVIVGGLGAAVGLRLMCAAAWQQTDPGGAWAVPLVLGSALVGAGAALVLRSWELRRHTELGTHLWCGTEAFRRHLAERPAHRDPAEAEALAGWAMALGEADSWTAAASTTAAAPQQTSPLGSDRVLRYSSALTSVASTSASAPSSSSDGGSGGSFSGSGGGGGGGGAGGGSGGGAGGGW</sequence>
<keyword evidence="2" id="KW-1133">Transmembrane helix</keyword>
<proteinExistence type="predicted"/>
<feature type="domain" description="DUF2207" evidence="3">
    <location>
        <begin position="42"/>
        <end position="210"/>
    </location>
</feature>
<feature type="domain" description="Predicted membrane protein YciQ-like C-terminal" evidence="4">
    <location>
        <begin position="299"/>
        <end position="520"/>
    </location>
</feature>
<feature type="region of interest" description="Disordered" evidence="1">
    <location>
        <begin position="168"/>
        <end position="196"/>
    </location>
</feature>
<feature type="transmembrane region" description="Helical" evidence="2">
    <location>
        <begin position="414"/>
        <end position="437"/>
    </location>
</feature>
<protein>
    <submittedName>
        <fullName evidence="5">DUF2207 domain-containing protein</fullName>
    </submittedName>
</protein>
<name>A0ABU6FD47_9ACTN</name>
<evidence type="ECO:0000313" key="6">
    <source>
        <dbReference type="Proteomes" id="UP001354931"/>
    </source>
</evidence>
<dbReference type="InterPro" id="IPR048389">
    <property type="entry name" value="YciQ-like_C"/>
</dbReference>
<feature type="region of interest" description="Disordered" evidence="1">
    <location>
        <begin position="336"/>
        <end position="357"/>
    </location>
</feature>